<evidence type="ECO:0000256" key="1">
    <source>
        <dbReference type="SAM" id="MobiDB-lite"/>
    </source>
</evidence>
<accession>A0ABP3BKB1</accession>
<proteinExistence type="predicted"/>
<feature type="compositionally biased region" description="Basic and acidic residues" evidence="1">
    <location>
        <begin position="17"/>
        <end position="30"/>
    </location>
</feature>
<dbReference type="EMBL" id="JDTF01000004">
    <property type="protein sequence ID" value="EXX94798.1"/>
    <property type="molecule type" value="Genomic_DNA"/>
</dbReference>
<evidence type="ECO:0000313" key="2">
    <source>
        <dbReference type="EMBL" id="EXX94798.1"/>
    </source>
</evidence>
<evidence type="ECO:0000313" key="3">
    <source>
        <dbReference type="Proteomes" id="UP000023104"/>
    </source>
</evidence>
<reference evidence="2 3" key="1">
    <citation type="submission" date="2014-02" db="EMBL/GenBank/DDBJ databases">
        <title>Whole Genome Sequencing Of Bordetella Holmesii, An Emerging Opportunistic Infection Of Humans.</title>
        <authorList>
            <person name="Tettelin H."/>
            <person name="Hooven T.A."/>
            <person name="Hine E."/>
            <person name="Su Q."/>
            <person name="Huard R.C."/>
            <person name="Della-Latta P."/>
            <person name="Daugherty S.C."/>
            <person name="Agrawal S."/>
            <person name="Sengamalay N."/>
            <person name="Tallon L.J."/>
            <person name="Sadzewicz L."/>
            <person name="Whittier S."/>
            <person name="Fraser C.M."/>
            <person name="Ratner A.J."/>
        </authorList>
    </citation>
    <scope>NUCLEOTIDE SEQUENCE [LARGE SCALE GENOMIC DNA]</scope>
    <source>
        <strain evidence="2 3">1058</strain>
    </source>
</reference>
<comment type="caution">
    <text evidence="2">The sequence shown here is derived from an EMBL/GenBank/DDBJ whole genome shotgun (WGS) entry which is preliminary data.</text>
</comment>
<organism evidence="2 3">
    <name type="scientific">Bordetella holmesii 1058</name>
    <dbReference type="NCBI Taxonomy" id="1247648"/>
    <lineage>
        <taxon>Bacteria</taxon>
        <taxon>Pseudomonadati</taxon>
        <taxon>Pseudomonadota</taxon>
        <taxon>Betaproteobacteria</taxon>
        <taxon>Burkholderiales</taxon>
        <taxon>Alcaligenaceae</taxon>
        <taxon>Bordetella</taxon>
    </lineage>
</organism>
<evidence type="ECO:0008006" key="4">
    <source>
        <dbReference type="Google" id="ProtNLM"/>
    </source>
</evidence>
<name>A0ABP3BKB1_9BORD</name>
<protein>
    <recommendedName>
        <fullName evidence="4">N-acetyltransferase YedL</fullName>
    </recommendedName>
</protein>
<gene>
    <name evidence="2" type="ORF">D559_2221</name>
</gene>
<dbReference type="Proteomes" id="UP000023104">
    <property type="component" value="Unassembled WGS sequence"/>
</dbReference>
<feature type="region of interest" description="Disordered" evidence="1">
    <location>
        <begin position="1"/>
        <end position="38"/>
    </location>
</feature>
<keyword evidence="3" id="KW-1185">Reference proteome</keyword>
<sequence length="38" mass="4071">MAFAGHCVRGQGVLTRHGAEARDARRRAEQEGGYGSGR</sequence>